<dbReference type="Pfam" id="PF00271">
    <property type="entry name" value="Helicase_C"/>
    <property type="match status" value="1"/>
</dbReference>
<reference evidence="8" key="1">
    <citation type="submission" date="2016-06" db="UniProtKB">
        <authorList>
            <consortium name="WormBaseParasite"/>
        </authorList>
    </citation>
    <scope>IDENTIFICATION</scope>
</reference>
<dbReference type="SUPFAM" id="SSF52540">
    <property type="entry name" value="P-loop containing nucleoside triphosphate hydrolases"/>
    <property type="match status" value="1"/>
</dbReference>
<feature type="domain" description="Helicase C-terminal" evidence="5">
    <location>
        <begin position="81"/>
        <end position="155"/>
    </location>
</feature>
<gene>
    <name evidence="6" type="ORF">GPUH_LOCUS21073</name>
</gene>
<keyword evidence="7" id="KW-1185">Reference proteome</keyword>
<reference evidence="6 7" key="2">
    <citation type="submission" date="2018-11" db="EMBL/GenBank/DDBJ databases">
        <authorList>
            <consortium name="Pathogen Informatics"/>
        </authorList>
    </citation>
    <scope>NUCLEOTIDE SEQUENCE [LARGE SCALE GENOMIC DNA]</scope>
</reference>
<dbReference type="AlphaFoldDB" id="A0A183EJD4"/>
<evidence type="ECO:0000313" key="7">
    <source>
        <dbReference type="Proteomes" id="UP000271098"/>
    </source>
</evidence>
<evidence type="ECO:0000256" key="1">
    <source>
        <dbReference type="ARBA" id="ARBA00022741"/>
    </source>
</evidence>
<evidence type="ECO:0000259" key="5">
    <source>
        <dbReference type="SMART" id="SM00490"/>
    </source>
</evidence>
<dbReference type="GO" id="GO:0000712">
    <property type="term" value="P:resolution of meiotic recombination intermediates"/>
    <property type="evidence" value="ECO:0007669"/>
    <property type="project" value="TreeGrafter"/>
</dbReference>
<dbReference type="InterPro" id="IPR001650">
    <property type="entry name" value="Helicase_C-like"/>
</dbReference>
<evidence type="ECO:0000313" key="6">
    <source>
        <dbReference type="EMBL" id="VDN37439.1"/>
    </source>
</evidence>
<evidence type="ECO:0000256" key="4">
    <source>
        <dbReference type="ARBA" id="ARBA00022840"/>
    </source>
</evidence>
<dbReference type="OrthoDB" id="5575at2759"/>
<dbReference type="InterPro" id="IPR050474">
    <property type="entry name" value="Hel308_SKI2-like"/>
</dbReference>
<evidence type="ECO:0000256" key="3">
    <source>
        <dbReference type="ARBA" id="ARBA00022806"/>
    </source>
</evidence>
<keyword evidence="2" id="KW-0378">Hydrolase</keyword>
<dbReference type="CDD" id="cd18795">
    <property type="entry name" value="SF2_C_Ski2"/>
    <property type="match status" value="1"/>
</dbReference>
<dbReference type="EMBL" id="UYRT01091770">
    <property type="protein sequence ID" value="VDN37439.1"/>
    <property type="molecule type" value="Genomic_DNA"/>
</dbReference>
<dbReference type="PANTHER" id="PTHR47961:SF4">
    <property type="entry name" value="ACTIVATING SIGNAL COINTEGRATOR 1 COMPLEX SUBUNIT 3"/>
    <property type="match status" value="1"/>
</dbReference>
<dbReference type="GO" id="GO:0005524">
    <property type="term" value="F:ATP binding"/>
    <property type="evidence" value="ECO:0007669"/>
    <property type="project" value="UniProtKB-KW"/>
</dbReference>
<keyword evidence="1" id="KW-0547">Nucleotide-binding</keyword>
<name>A0A183EJD4_9BILA</name>
<proteinExistence type="predicted"/>
<dbReference type="WBParaSite" id="GPUH_0002110001-mRNA-1">
    <property type="protein sequence ID" value="GPUH_0002110001-mRNA-1"/>
    <property type="gene ID" value="GPUH_0002110001"/>
</dbReference>
<dbReference type="InterPro" id="IPR036388">
    <property type="entry name" value="WH-like_DNA-bd_sf"/>
</dbReference>
<evidence type="ECO:0000313" key="8">
    <source>
        <dbReference type="WBParaSite" id="GPUH_0002110001-mRNA-1"/>
    </source>
</evidence>
<dbReference type="GO" id="GO:0005634">
    <property type="term" value="C:nucleus"/>
    <property type="evidence" value="ECO:0007669"/>
    <property type="project" value="TreeGrafter"/>
</dbReference>
<dbReference type="InterPro" id="IPR027417">
    <property type="entry name" value="P-loop_NTPase"/>
</dbReference>
<protein>
    <submittedName>
        <fullName evidence="8">Helicase C-terminal domain-containing protein</fullName>
    </submittedName>
</protein>
<dbReference type="PANTHER" id="PTHR47961">
    <property type="entry name" value="DNA POLYMERASE THETA, PUTATIVE (AFU_ORTHOLOGUE AFUA_1G05260)-RELATED"/>
    <property type="match status" value="1"/>
</dbReference>
<dbReference type="GO" id="GO:0016787">
    <property type="term" value="F:hydrolase activity"/>
    <property type="evidence" value="ECO:0007669"/>
    <property type="project" value="UniProtKB-KW"/>
</dbReference>
<dbReference type="GO" id="GO:0003678">
    <property type="term" value="F:DNA helicase activity"/>
    <property type="evidence" value="ECO:0007669"/>
    <property type="project" value="TreeGrafter"/>
</dbReference>
<dbReference type="Proteomes" id="UP000271098">
    <property type="component" value="Unassembled WGS sequence"/>
</dbReference>
<sequence length="229" mass="25844">MEQTHEECRLVGLSATLPNYHDVGTFLRVKPSNLFFFDNSFRPVPLEQQYIGITEKKALKRYQAMNDVVYDKVMEHAGKSQVANVDLRDLIPYGFAIHHAGMTRVDRTLVEDLFADRHLQVLVSTATLAWGVNLPAHTVIIKGTQIYSPEIGRWTELGALDVMQLPIESQMISKLADTLNAEVVLGTINNVSDAMNWLGYTYLYIRMVKSPTLYGITQEQAVHALLFCT</sequence>
<dbReference type="FunFam" id="1.10.10.10:FF:000024">
    <property type="entry name" value="U5 small nuclear ribonucleoprotein helicase"/>
    <property type="match status" value="1"/>
</dbReference>
<dbReference type="Pfam" id="PF23445">
    <property type="entry name" value="WHD_SNRNP200"/>
    <property type="match status" value="1"/>
</dbReference>
<organism evidence="8">
    <name type="scientific">Gongylonema pulchrum</name>
    <dbReference type="NCBI Taxonomy" id="637853"/>
    <lineage>
        <taxon>Eukaryota</taxon>
        <taxon>Metazoa</taxon>
        <taxon>Ecdysozoa</taxon>
        <taxon>Nematoda</taxon>
        <taxon>Chromadorea</taxon>
        <taxon>Rhabditida</taxon>
        <taxon>Spirurina</taxon>
        <taxon>Spiruromorpha</taxon>
        <taxon>Spiruroidea</taxon>
        <taxon>Gongylonematidae</taxon>
        <taxon>Gongylonema</taxon>
    </lineage>
</organism>
<evidence type="ECO:0000256" key="2">
    <source>
        <dbReference type="ARBA" id="ARBA00022801"/>
    </source>
</evidence>
<dbReference type="InterPro" id="IPR057842">
    <property type="entry name" value="WH_MER3"/>
</dbReference>
<accession>A0A183EJD4</accession>
<dbReference type="SMART" id="SM00490">
    <property type="entry name" value="HELICc"/>
    <property type="match status" value="1"/>
</dbReference>
<keyword evidence="3" id="KW-0347">Helicase</keyword>
<dbReference type="Gene3D" id="3.40.50.300">
    <property type="entry name" value="P-loop containing nucleotide triphosphate hydrolases"/>
    <property type="match status" value="2"/>
</dbReference>
<dbReference type="Gene3D" id="1.10.10.10">
    <property type="entry name" value="Winged helix-like DNA-binding domain superfamily/Winged helix DNA-binding domain"/>
    <property type="match status" value="1"/>
</dbReference>
<keyword evidence="4" id="KW-0067">ATP-binding</keyword>